<feature type="transmembrane region" description="Helical" evidence="1">
    <location>
        <begin position="36"/>
        <end position="56"/>
    </location>
</feature>
<feature type="transmembrane region" description="Helical" evidence="1">
    <location>
        <begin position="132"/>
        <end position="148"/>
    </location>
</feature>
<dbReference type="AlphaFoldDB" id="A0A250XJG0"/>
<proteinExistence type="predicted"/>
<accession>A0A250XJG0</accession>
<evidence type="ECO:0000313" key="3">
    <source>
        <dbReference type="Proteomes" id="UP000232323"/>
    </source>
</evidence>
<feature type="transmembrane region" description="Helical" evidence="1">
    <location>
        <begin position="109"/>
        <end position="126"/>
    </location>
</feature>
<organism evidence="2 3">
    <name type="scientific">Chlamydomonas eustigma</name>
    <dbReference type="NCBI Taxonomy" id="1157962"/>
    <lineage>
        <taxon>Eukaryota</taxon>
        <taxon>Viridiplantae</taxon>
        <taxon>Chlorophyta</taxon>
        <taxon>core chlorophytes</taxon>
        <taxon>Chlorophyceae</taxon>
        <taxon>CS clade</taxon>
        <taxon>Chlamydomonadales</taxon>
        <taxon>Chlamydomonadaceae</taxon>
        <taxon>Chlamydomonas</taxon>
    </lineage>
</organism>
<keyword evidence="1" id="KW-0812">Transmembrane</keyword>
<keyword evidence="1" id="KW-0472">Membrane</keyword>
<gene>
    <name evidence="2" type="ORF">CEUSTIGMA_g10634.t1</name>
</gene>
<comment type="caution">
    <text evidence="2">The sequence shown here is derived from an EMBL/GenBank/DDBJ whole genome shotgun (WGS) entry which is preliminary data.</text>
</comment>
<reference evidence="2 3" key="1">
    <citation type="submission" date="2017-08" db="EMBL/GenBank/DDBJ databases">
        <title>Acidophilic green algal genome provides insights into adaptation to an acidic environment.</title>
        <authorList>
            <person name="Hirooka S."/>
            <person name="Hirose Y."/>
            <person name="Kanesaki Y."/>
            <person name="Higuchi S."/>
            <person name="Fujiwara T."/>
            <person name="Onuma R."/>
            <person name="Era A."/>
            <person name="Ohbayashi R."/>
            <person name="Uzuka A."/>
            <person name="Nozaki H."/>
            <person name="Yoshikawa H."/>
            <person name="Miyagishima S.Y."/>
        </authorList>
    </citation>
    <scope>NUCLEOTIDE SEQUENCE [LARGE SCALE GENOMIC DNA]</scope>
    <source>
        <strain evidence="2 3">NIES-2499</strain>
    </source>
</reference>
<name>A0A250XJG0_9CHLO</name>
<sequence length="213" mass="23918">MPPAEDEAQRSFLSSAASHQSLEKSRQLRVTHQRVSAIYGESFNVVVHALMLLHTLKLLMLSWRQMDLTVLGYILTSAFEVVVIWNSIDCALQTINGASYKDVGADRSLLKYGVLLPVINALWSFTLPTFDVTVRNWFAFYILMLMLLRTNRGEFTMVSDCGGRSVSEFSQVSYGLAHWIISCPVFLVLGDLQDCQSYGQGRLYNASHQQSAP</sequence>
<dbReference type="EMBL" id="BEGY01000094">
    <property type="protein sequence ID" value="GAX83208.1"/>
    <property type="molecule type" value="Genomic_DNA"/>
</dbReference>
<evidence type="ECO:0000313" key="2">
    <source>
        <dbReference type="EMBL" id="GAX83208.1"/>
    </source>
</evidence>
<keyword evidence="1" id="KW-1133">Transmembrane helix</keyword>
<protein>
    <submittedName>
        <fullName evidence="2">Uncharacterized protein</fullName>
    </submittedName>
</protein>
<feature type="transmembrane region" description="Helical" evidence="1">
    <location>
        <begin position="68"/>
        <end position="88"/>
    </location>
</feature>
<evidence type="ECO:0000256" key="1">
    <source>
        <dbReference type="SAM" id="Phobius"/>
    </source>
</evidence>
<keyword evidence="3" id="KW-1185">Reference proteome</keyword>
<dbReference type="Proteomes" id="UP000232323">
    <property type="component" value="Unassembled WGS sequence"/>
</dbReference>